<evidence type="ECO:0000313" key="3">
    <source>
        <dbReference type="Proteomes" id="UP000256328"/>
    </source>
</evidence>
<evidence type="ECO:0000256" key="1">
    <source>
        <dbReference type="SAM" id="MobiDB-lite"/>
    </source>
</evidence>
<evidence type="ECO:0000313" key="2">
    <source>
        <dbReference type="EMBL" id="RDW72081.1"/>
    </source>
</evidence>
<dbReference type="EMBL" id="PDLN01000011">
    <property type="protein sequence ID" value="RDW72081.1"/>
    <property type="molecule type" value="Genomic_DNA"/>
</dbReference>
<feature type="compositionally biased region" description="Basic and acidic residues" evidence="1">
    <location>
        <begin position="117"/>
        <end position="133"/>
    </location>
</feature>
<feature type="compositionally biased region" description="Low complexity" evidence="1">
    <location>
        <begin position="12"/>
        <end position="47"/>
    </location>
</feature>
<protein>
    <submittedName>
        <fullName evidence="2">Uncharacterized protein</fullName>
    </submittedName>
</protein>
<sequence length="157" mass="17432">MYSNSTMYGKMSYSYSPSPPSTSYSSTPAMEIRSTSSSARSISPSTSCAYPSWPRRASLSNNNSFETANSYISDDELFPLVFDDADTESNASPMTSPTHSVASGADQLQSTLWMKEFMAEEKARKHREREASKRRSRSSSSRKSRSSSTQKMTPILE</sequence>
<gene>
    <name evidence="2" type="ORF">BP5796_08115</name>
</gene>
<feature type="compositionally biased region" description="Polar residues" evidence="1">
    <location>
        <begin position="88"/>
        <end position="112"/>
    </location>
</feature>
<feature type="region of interest" description="Disordered" evidence="1">
    <location>
        <begin position="1"/>
        <end position="66"/>
    </location>
</feature>
<accession>A0A3D8RDW4</accession>
<dbReference type="AlphaFoldDB" id="A0A3D8RDW4"/>
<feature type="compositionally biased region" description="Basic residues" evidence="1">
    <location>
        <begin position="134"/>
        <end position="145"/>
    </location>
</feature>
<dbReference type="Proteomes" id="UP000256328">
    <property type="component" value="Unassembled WGS sequence"/>
</dbReference>
<reference evidence="2 3" key="1">
    <citation type="journal article" date="2018" name="IMA Fungus">
        <title>IMA Genome-F 9: Draft genome sequence of Annulohypoxylon stygium, Aspergillus mulundensis, Berkeleyomyces basicola (syn. Thielaviopsis basicola), Ceratocystis smalleyi, two Cercospora beticola strains, Coleophoma cylindrospora, Fusarium fracticaudum, Phialophora cf. hyalina, and Morchella septimelata.</title>
        <authorList>
            <person name="Wingfield B.D."/>
            <person name="Bills G.F."/>
            <person name="Dong Y."/>
            <person name="Huang W."/>
            <person name="Nel W.J."/>
            <person name="Swalarsk-Parry B.S."/>
            <person name="Vaghefi N."/>
            <person name="Wilken P.M."/>
            <person name="An Z."/>
            <person name="de Beer Z.W."/>
            <person name="De Vos L."/>
            <person name="Chen L."/>
            <person name="Duong T.A."/>
            <person name="Gao Y."/>
            <person name="Hammerbacher A."/>
            <person name="Kikkert J.R."/>
            <person name="Li Y."/>
            <person name="Li H."/>
            <person name="Li K."/>
            <person name="Li Q."/>
            <person name="Liu X."/>
            <person name="Ma X."/>
            <person name="Naidoo K."/>
            <person name="Pethybridge S.J."/>
            <person name="Sun J."/>
            <person name="Steenkamp E.T."/>
            <person name="van der Nest M.A."/>
            <person name="van Wyk S."/>
            <person name="Wingfield M.J."/>
            <person name="Xiong C."/>
            <person name="Yue Q."/>
            <person name="Zhang X."/>
        </authorList>
    </citation>
    <scope>NUCLEOTIDE SEQUENCE [LARGE SCALE GENOMIC DNA]</scope>
    <source>
        <strain evidence="2 3">BP5796</strain>
    </source>
</reference>
<organism evidence="2 3">
    <name type="scientific">Coleophoma crateriformis</name>
    <dbReference type="NCBI Taxonomy" id="565419"/>
    <lineage>
        <taxon>Eukaryota</taxon>
        <taxon>Fungi</taxon>
        <taxon>Dikarya</taxon>
        <taxon>Ascomycota</taxon>
        <taxon>Pezizomycotina</taxon>
        <taxon>Leotiomycetes</taxon>
        <taxon>Helotiales</taxon>
        <taxon>Dermateaceae</taxon>
        <taxon>Coleophoma</taxon>
    </lineage>
</organism>
<keyword evidence="3" id="KW-1185">Reference proteome</keyword>
<feature type="region of interest" description="Disordered" evidence="1">
    <location>
        <begin position="85"/>
        <end position="157"/>
    </location>
</feature>
<comment type="caution">
    <text evidence="2">The sequence shown here is derived from an EMBL/GenBank/DDBJ whole genome shotgun (WGS) entry which is preliminary data.</text>
</comment>
<name>A0A3D8RDW4_9HELO</name>
<proteinExistence type="predicted"/>
<dbReference type="OrthoDB" id="5294241at2759"/>